<evidence type="ECO:0000256" key="2">
    <source>
        <dbReference type="ARBA" id="ARBA00022840"/>
    </source>
</evidence>
<feature type="compositionally biased region" description="Basic residues" evidence="3">
    <location>
        <begin position="540"/>
        <end position="552"/>
    </location>
</feature>
<dbReference type="EMBL" id="HBEV01013263">
    <property type="protein sequence ID" value="CAD8592925.1"/>
    <property type="molecule type" value="Transcribed_RNA"/>
</dbReference>
<feature type="chain" id="PRO_5031543318" description="AAA+ ATPase domain-containing protein" evidence="4">
    <location>
        <begin position="17"/>
        <end position="552"/>
    </location>
</feature>
<proteinExistence type="predicted"/>
<dbReference type="AlphaFoldDB" id="A0A7S0KU68"/>
<dbReference type="GO" id="GO:0005524">
    <property type="term" value="F:ATP binding"/>
    <property type="evidence" value="ECO:0007669"/>
    <property type="project" value="UniProtKB-KW"/>
</dbReference>
<evidence type="ECO:0000256" key="3">
    <source>
        <dbReference type="SAM" id="MobiDB-lite"/>
    </source>
</evidence>
<keyword evidence="1" id="KW-0547">Nucleotide-binding</keyword>
<dbReference type="SUPFAM" id="SSF52540">
    <property type="entry name" value="P-loop containing nucleoside triphosphate hydrolases"/>
    <property type="match status" value="1"/>
</dbReference>
<gene>
    <name evidence="6" type="ORF">MSP1404_LOCUS10329</name>
</gene>
<dbReference type="PANTHER" id="PTHR20953:SF13">
    <property type="entry name" value="EXPRESSED PROTEIN"/>
    <property type="match status" value="1"/>
</dbReference>
<evidence type="ECO:0000259" key="5">
    <source>
        <dbReference type="SMART" id="SM00382"/>
    </source>
</evidence>
<dbReference type="PANTHER" id="PTHR20953">
    <property type="entry name" value="KINASE-RELATED"/>
    <property type="match status" value="1"/>
</dbReference>
<reference evidence="6" key="1">
    <citation type="submission" date="2021-01" db="EMBL/GenBank/DDBJ databases">
        <authorList>
            <person name="Corre E."/>
            <person name="Pelletier E."/>
            <person name="Niang G."/>
            <person name="Scheremetjew M."/>
            <person name="Finn R."/>
            <person name="Kale V."/>
            <person name="Holt S."/>
            <person name="Cochrane G."/>
            <person name="Meng A."/>
            <person name="Brown T."/>
            <person name="Cohen L."/>
        </authorList>
    </citation>
    <scope>NUCLEOTIDE SEQUENCE</scope>
    <source>
        <strain evidence="6">CCMP494</strain>
    </source>
</reference>
<keyword evidence="4" id="KW-0732">Signal</keyword>
<feature type="region of interest" description="Disordered" evidence="3">
    <location>
        <begin position="27"/>
        <end position="64"/>
    </location>
</feature>
<sequence>MLTLARLLTAASGVRAERASLKTVCRATGGGRRNNSRSPKTKPQNVVPGRASTKASVSSGKNSVDSSVHATAFDAAFGDAQAPVAPVTPADTPAAPRETKVYDDVDSIIEMLPEDVRGILRTHRNRDQLLEVVLDLGRKPEARFAGDIANEFLRDEVISQADLDAAEASVGEFGGDNRAGIEGTLHRISAIRNRRGKIVGLTCRVGRAVTGHVEMIEDMLTGNESILFLGRPGVGKTTVIREIARVLSDELGKRVVIIDTSNEIGGDGDVPHRAIGSARRMQVPDPALQHQIMIEAVENHMPEVIIVDEIGTEAEAIACRTIAERGVQLVGTAHGQLLENLIKNPTLTDLVGGVQSVTLGDDEARARGCQKTIMERQAPPTFPILIEMHERSMWVAHNVEESVDEVLAGGRPMVQVRSRDQNTGQVRFNRTVYDMDVFLSQKNVAYTLGSMGGLMGATADLAEARSFGLAEEGMANNAVANAAGWSPTDYPGTNDSIDDPYAWANNLGMVPDKDALEAMGAHGYVGTGKYGNDKRGNGRQSKRGRQGPRAFR</sequence>
<evidence type="ECO:0000313" key="6">
    <source>
        <dbReference type="EMBL" id="CAD8592925.1"/>
    </source>
</evidence>
<name>A0A7S0KU68_MICPS</name>
<accession>A0A7S0KU68</accession>
<dbReference type="InterPro" id="IPR027417">
    <property type="entry name" value="P-loop_NTPase"/>
</dbReference>
<dbReference type="InterPro" id="IPR003593">
    <property type="entry name" value="AAA+_ATPase"/>
</dbReference>
<dbReference type="InterPro" id="IPR045735">
    <property type="entry name" value="Spore_III_AA_AAA+_ATPase"/>
</dbReference>
<protein>
    <recommendedName>
        <fullName evidence="5">AAA+ ATPase domain-containing protein</fullName>
    </recommendedName>
</protein>
<evidence type="ECO:0000256" key="1">
    <source>
        <dbReference type="ARBA" id="ARBA00022741"/>
    </source>
</evidence>
<feature type="domain" description="AAA+ ATPase" evidence="5">
    <location>
        <begin position="222"/>
        <end position="378"/>
    </location>
</feature>
<dbReference type="Gene3D" id="3.40.50.300">
    <property type="entry name" value="P-loop containing nucleotide triphosphate hydrolases"/>
    <property type="match status" value="1"/>
</dbReference>
<dbReference type="SMART" id="SM00382">
    <property type="entry name" value="AAA"/>
    <property type="match status" value="1"/>
</dbReference>
<keyword evidence="2" id="KW-0067">ATP-binding</keyword>
<feature type="region of interest" description="Disordered" evidence="3">
    <location>
        <begin position="527"/>
        <end position="552"/>
    </location>
</feature>
<feature type="signal peptide" evidence="4">
    <location>
        <begin position="1"/>
        <end position="16"/>
    </location>
</feature>
<dbReference type="CDD" id="cd00009">
    <property type="entry name" value="AAA"/>
    <property type="match status" value="1"/>
</dbReference>
<evidence type="ECO:0000256" key="4">
    <source>
        <dbReference type="SAM" id="SignalP"/>
    </source>
</evidence>
<organism evidence="6">
    <name type="scientific">Micromonas pusilla</name>
    <name type="common">Picoplanktonic green alga</name>
    <name type="synonym">Chromulina pusilla</name>
    <dbReference type="NCBI Taxonomy" id="38833"/>
    <lineage>
        <taxon>Eukaryota</taxon>
        <taxon>Viridiplantae</taxon>
        <taxon>Chlorophyta</taxon>
        <taxon>Mamiellophyceae</taxon>
        <taxon>Mamiellales</taxon>
        <taxon>Mamiellaceae</taxon>
        <taxon>Micromonas</taxon>
    </lineage>
</organism>
<dbReference type="Pfam" id="PF19568">
    <property type="entry name" value="Spore_III_AA"/>
    <property type="match status" value="1"/>
</dbReference>